<protein>
    <submittedName>
        <fullName evidence="1">Uncharacterized protein</fullName>
    </submittedName>
</protein>
<comment type="caution">
    <text evidence="1">The sequence shown here is derived from an EMBL/GenBank/DDBJ whole genome shotgun (WGS) entry which is preliminary data.</text>
</comment>
<organism evidence="1 2">
    <name type="scientific">Escherichia coli 2-460-02_S1_C1</name>
    <dbReference type="NCBI Taxonomy" id="1444044"/>
    <lineage>
        <taxon>Bacteria</taxon>
        <taxon>Pseudomonadati</taxon>
        <taxon>Pseudomonadota</taxon>
        <taxon>Gammaproteobacteria</taxon>
        <taxon>Enterobacterales</taxon>
        <taxon>Enterobacteriaceae</taxon>
        <taxon>Escherichia</taxon>
    </lineage>
</organism>
<proteinExistence type="predicted"/>
<dbReference type="EMBL" id="JOSS01000071">
    <property type="protein sequence ID" value="KEO26205.1"/>
    <property type="molecule type" value="Genomic_DNA"/>
</dbReference>
<name>A0A836ZBV8_ECOLX</name>
<evidence type="ECO:0000313" key="2">
    <source>
        <dbReference type="Proteomes" id="UP000028038"/>
    </source>
</evidence>
<reference evidence="1 2" key="1">
    <citation type="submission" date="2014-06" db="EMBL/GenBank/DDBJ databases">
        <title>Genetic Variability of E. coli after antibiotic treatment.</title>
        <authorList>
            <person name="Silbergeld E."/>
            <person name="Coles C."/>
            <person name="Seidman J.C."/>
            <person name="You Y."/>
            <person name="George J."/>
            <person name="Nadendla S."/>
            <person name="Daugherty S.C."/>
            <person name="Nagaraj S."/>
            <person name="Ott S."/>
            <person name="Klega K."/>
            <person name="Rasko D."/>
        </authorList>
    </citation>
    <scope>NUCLEOTIDE SEQUENCE [LARGE SCALE GENOMIC DNA]</scope>
    <source>
        <strain evidence="1 2">2-460-02_S1_C1</strain>
    </source>
</reference>
<evidence type="ECO:0000313" key="1">
    <source>
        <dbReference type="EMBL" id="KEO26205.1"/>
    </source>
</evidence>
<accession>A0A836ZBV8</accession>
<gene>
    <name evidence="1" type="ORF">AB05_4292</name>
</gene>
<dbReference type="AlphaFoldDB" id="A0A836ZBV8"/>
<sequence>MLLYINDSDVCRLNIVLSIHHKNVSFVSKDVCVCMNILFFVDSNDDY</sequence>
<dbReference type="Proteomes" id="UP000028038">
    <property type="component" value="Unassembled WGS sequence"/>
</dbReference>